<dbReference type="AlphaFoldDB" id="C9ZPK2"/>
<reference evidence="2" key="1">
    <citation type="journal article" date="2010" name="PLoS Negl. Trop. Dis.">
        <title>The genome sequence of Trypanosoma brucei gambiense, causative agent of chronic human african trypanosomiasis.</title>
        <authorList>
            <person name="Jackson A.P."/>
            <person name="Sanders M."/>
            <person name="Berry A."/>
            <person name="McQuillan J."/>
            <person name="Aslett M.A."/>
            <person name="Quail M.A."/>
            <person name="Chukualim B."/>
            <person name="Capewell P."/>
            <person name="MacLeod A."/>
            <person name="Melville S.E."/>
            <person name="Gibson W."/>
            <person name="Barry J.D."/>
            <person name="Berriman M."/>
            <person name="Hertz-Fowler C."/>
        </authorList>
    </citation>
    <scope>NUCLEOTIDE SEQUENCE [LARGE SCALE GENOMIC DNA]</scope>
    <source>
        <strain evidence="2">MHOM/CI/86/DAL972</strain>
    </source>
</reference>
<dbReference type="RefSeq" id="XP_011773617.1">
    <property type="nucleotide sequence ID" value="XM_011775315.1"/>
</dbReference>
<sequence>MNHSRIKQALYTLFLMTANPRCSVKTFPVPLYGTVSLFWLLQLSLWHIQHYTFSVFALNNEALPFYRYRIAGISHNYCGKLPISLCSAILFTVSSDYLQKQLLARVHTSKKVRDGDSLDLI</sequence>
<dbReference type="EMBL" id="FN554968">
    <property type="protein sequence ID" value="CBH11330.1"/>
    <property type="molecule type" value="Genomic_DNA"/>
</dbReference>
<dbReference type="GeneID" id="23861479"/>
<name>C9ZPK2_TRYB9</name>
<dbReference type="KEGG" id="tbg:TbgDal_V4690"/>
<evidence type="ECO:0000313" key="2">
    <source>
        <dbReference type="Proteomes" id="UP000002316"/>
    </source>
</evidence>
<evidence type="ECO:0000313" key="1">
    <source>
        <dbReference type="EMBL" id="CBH11330.1"/>
    </source>
</evidence>
<accession>C9ZPK2</accession>
<dbReference type="Proteomes" id="UP000002316">
    <property type="component" value="Chromosome 5"/>
</dbReference>
<proteinExistence type="predicted"/>
<gene>
    <name evidence="1" type="ORF">TbgDal_V4690</name>
</gene>
<protein>
    <submittedName>
        <fullName evidence="1">Uncharacterized protein</fullName>
    </submittedName>
</protein>
<organism evidence="1 2">
    <name type="scientific">Trypanosoma brucei gambiense (strain MHOM/CI/86/DAL972)</name>
    <dbReference type="NCBI Taxonomy" id="679716"/>
    <lineage>
        <taxon>Eukaryota</taxon>
        <taxon>Discoba</taxon>
        <taxon>Euglenozoa</taxon>
        <taxon>Kinetoplastea</taxon>
        <taxon>Metakinetoplastina</taxon>
        <taxon>Trypanosomatida</taxon>
        <taxon>Trypanosomatidae</taxon>
        <taxon>Trypanosoma</taxon>
    </lineage>
</organism>